<dbReference type="Gene3D" id="3.40.50.300">
    <property type="entry name" value="P-loop containing nucleotide triphosphate hydrolases"/>
    <property type="match status" value="1"/>
</dbReference>
<proteinExistence type="predicted"/>
<reference evidence="2" key="1">
    <citation type="journal article" date="2019" name="Sci. Rep.">
        <title>Draft genome of Tanacetum cinerariifolium, the natural source of mosquito coil.</title>
        <authorList>
            <person name="Yamashiro T."/>
            <person name="Shiraishi A."/>
            <person name="Satake H."/>
            <person name="Nakayama K."/>
        </authorList>
    </citation>
    <scope>NUCLEOTIDE SEQUENCE</scope>
</reference>
<feature type="region of interest" description="Disordered" evidence="1">
    <location>
        <begin position="189"/>
        <end position="268"/>
    </location>
</feature>
<sequence>MFKEYLAEFWYSKKALKNYKVSFSISTGGIYREVGVNTFKNAIGAHYLPHSSEYVAPPSINIVRLWFEIVGYVETVPAKGTLKKSLLPLRWSLANRINIDYASILWEDIIIKLNKKQREKVFPYTRFLSMLMMHKMKEGYGDGEVTPYPTQVFSVNNWALKPNQHEGPLFTYHMLAIYSAAKPVVFKAPKPSSNAESVSKGKNPRAQPGHKKRSTSLKQPYVSSREATKGGSSKSPTGFKTDHSKRKKDSSSTVESNPSQTSASTPVVTEMHIEDQQATGGPNSLGVAVKKEQTLSLLVACQFNLNNPIYSASSIIHSESVSGNDASTDSTTEADPGKSARTDPHVLVDKTQSVSKGLETVLTQSKIDKEANNIAEQIEEEEASRTIKQEDLAKLLQNVQPNYKDLDSPEDDPIIVVDNSDKDEEADTDEGLHATSNIEIEDALVPKSSSLISLPTKLKDLPSKFNELTKEVKGLKKQVYELEIELPRDLKEILTKLEDFTKTITSLTSQVAKLNTLQWELPAKFLSVPTQVETVQAKLKNLDALPSRLNKVTNALNQFPQAIASKKTKYTSIPSAGQAITQPTEDTSQPEGERIKKDKGKKAMSSEEVEKESTNSDSDDNESHLTGSMVESSKIKKVKKFDFVTEGEKHIHLTEEEINHQKKIEEDAKDEAANHDSKVRKEDFVDLLGPKVVNKYYNDKLQYDRYCDKMLNRRAESRITNCDVLTKKGPITLKVYKEDGTNEVIPTSKPVIYTLDHLDKLNNLANKKRKHADDIHDYFKANKRLKLSVQYEDHLAGTMLNEHVLGMIMFNSYHRQDFVTIEDLKDFSNTMLYTVQEIFFRRYQGPRLDDHTRTFSALLLVEIDKRNLNPLKVGDSSEQRECNRRLLMIFIVRFLTIESWLGVNIPVGLKEVATSLLTRVSQPLVGTPVVGECFLKHYSVSQKGGSGRGKKVTVTGAKRLDRIAFVAIFTVRGGDSNNAIMVVVHRTSFKVLNFNGINGLSTEQHKRLTIAVELVANALIICMDEPTSGLDARAAVIAMRTVRNTVDTALLWPTPATIAVDPPPLENTTIIITSSSSSHHHHLQRRHLKSIVTNHHLPHESPPYHAILPTVTSPSSS</sequence>
<feature type="region of interest" description="Disordered" evidence="1">
    <location>
        <begin position="320"/>
        <end position="344"/>
    </location>
</feature>
<protein>
    <submittedName>
        <fullName evidence="2">Pleiotropic drug resistance protein 1-like</fullName>
    </submittedName>
</protein>
<dbReference type="InterPro" id="IPR027417">
    <property type="entry name" value="P-loop_NTPase"/>
</dbReference>
<dbReference type="EMBL" id="BKCJ010004551">
    <property type="protein sequence ID" value="GEU61716.1"/>
    <property type="molecule type" value="Genomic_DNA"/>
</dbReference>
<feature type="compositionally biased region" description="Polar residues" evidence="1">
    <location>
        <begin position="251"/>
        <end position="267"/>
    </location>
</feature>
<feature type="compositionally biased region" description="Polar residues" evidence="1">
    <location>
        <begin position="574"/>
        <end position="590"/>
    </location>
</feature>
<gene>
    <name evidence="2" type="ORF">Tci_033694</name>
</gene>
<name>A0A6L2LIS6_TANCI</name>
<evidence type="ECO:0000256" key="1">
    <source>
        <dbReference type="SAM" id="MobiDB-lite"/>
    </source>
</evidence>
<dbReference type="PANTHER" id="PTHR48040">
    <property type="entry name" value="PLEIOTROPIC DRUG RESISTANCE PROTEIN 1-LIKE ISOFORM X1"/>
    <property type="match status" value="1"/>
</dbReference>
<feature type="compositionally biased region" description="Polar residues" evidence="1">
    <location>
        <begin position="323"/>
        <end position="333"/>
    </location>
</feature>
<evidence type="ECO:0000313" key="2">
    <source>
        <dbReference type="EMBL" id="GEU61716.1"/>
    </source>
</evidence>
<organism evidence="2">
    <name type="scientific">Tanacetum cinerariifolium</name>
    <name type="common">Dalmatian daisy</name>
    <name type="synonym">Chrysanthemum cinerariifolium</name>
    <dbReference type="NCBI Taxonomy" id="118510"/>
    <lineage>
        <taxon>Eukaryota</taxon>
        <taxon>Viridiplantae</taxon>
        <taxon>Streptophyta</taxon>
        <taxon>Embryophyta</taxon>
        <taxon>Tracheophyta</taxon>
        <taxon>Spermatophyta</taxon>
        <taxon>Magnoliopsida</taxon>
        <taxon>eudicotyledons</taxon>
        <taxon>Gunneridae</taxon>
        <taxon>Pentapetalae</taxon>
        <taxon>asterids</taxon>
        <taxon>campanulids</taxon>
        <taxon>Asterales</taxon>
        <taxon>Asteraceae</taxon>
        <taxon>Asteroideae</taxon>
        <taxon>Anthemideae</taxon>
        <taxon>Anthemidinae</taxon>
        <taxon>Tanacetum</taxon>
    </lineage>
</organism>
<feature type="region of interest" description="Disordered" evidence="1">
    <location>
        <begin position="574"/>
        <end position="631"/>
    </location>
</feature>
<dbReference type="PANTHER" id="PTHR48040:SF28">
    <property type="entry name" value="ABC TRANSPORTER G FAMILY MEMBER 39-LIKE"/>
    <property type="match status" value="1"/>
</dbReference>
<feature type="compositionally biased region" description="Basic and acidic residues" evidence="1">
    <location>
        <begin position="335"/>
        <end position="344"/>
    </location>
</feature>
<comment type="caution">
    <text evidence="2">The sequence shown here is derived from an EMBL/GenBank/DDBJ whole genome shotgun (WGS) entry which is preliminary data.</text>
</comment>
<accession>A0A6L2LIS6</accession>
<dbReference type="SUPFAM" id="SSF52540">
    <property type="entry name" value="P-loop containing nucleoside triphosphate hydrolases"/>
    <property type="match status" value="1"/>
</dbReference>
<dbReference type="AlphaFoldDB" id="A0A6L2LIS6"/>